<comment type="subunit">
    <text evidence="7">Homohexamer; trimer of dimers.</text>
</comment>
<comment type="catalytic activity">
    <reaction evidence="1 7">
        <text>(8S)-3',8-cyclo-7,8-dihydroguanosine 5'-triphosphate = cyclic pyranopterin phosphate + diphosphate</text>
        <dbReference type="Rhea" id="RHEA:49580"/>
        <dbReference type="ChEBI" id="CHEBI:33019"/>
        <dbReference type="ChEBI" id="CHEBI:59648"/>
        <dbReference type="ChEBI" id="CHEBI:131766"/>
        <dbReference type="EC" id="4.6.1.17"/>
    </reaction>
</comment>
<dbReference type="InterPro" id="IPR036522">
    <property type="entry name" value="MoaC_sf"/>
</dbReference>
<evidence type="ECO:0000256" key="5">
    <source>
        <dbReference type="ARBA" id="ARBA00023239"/>
    </source>
</evidence>
<dbReference type="NCBIfam" id="NF006870">
    <property type="entry name" value="PRK09364.1"/>
    <property type="match status" value="1"/>
</dbReference>
<evidence type="ECO:0000256" key="1">
    <source>
        <dbReference type="ARBA" id="ARBA00001637"/>
    </source>
</evidence>
<dbReference type="NCBIfam" id="TIGR00581">
    <property type="entry name" value="moaC"/>
    <property type="match status" value="1"/>
</dbReference>
<dbReference type="Proteomes" id="UP000031599">
    <property type="component" value="Unassembled WGS sequence"/>
</dbReference>
<comment type="function">
    <text evidence="6 7">Catalyzes the conversion of (8S)-3',8-cyclo-7,8-dihydroguanosine 5'-triphosphate to cyclic pyranopterin monophosphate (cPMP).</text>
</comment>
<gene>
    <name evidence="7" type="primary">moaC</name>
    <name evidence="9" type="ORF">DB30_07826</name>
</gene>
<dbReference type="RefSeq" id="WP_052555210.1">
    <property type="nucleotide sequence ID" value="NZ_JMCC02000090.1"/>
</dbReference>
<comment type="caution">
    <text evidence="9">The sequence shown here is derived from an EMBL/GenBank/DDBJ whole genome shotgun (WGS) entry which is preliminary data.</text>
</comment>
<dbReference type="AlphaFoldDB" id="A0A0C1ZRI5"/>
<dbReference type="GO" id="GO:0061799">
    <property type="term" value="F:cyclic pyranopterin monophosphate synthase activity"/>
    <property type="evidence" value="ECO:0007669"/>
    <property type="project" value="UniProtKB-UniRule"/>
</dbReference>
<feature type="domain" description="Molybdopterin cofactor biosynthesis C (MoaC)" evidence="8">
    <location>
        <begin position="21"/>
        <end position="156"/>
    </location>
</feature>
<dbReference type="UniPathway" id="UPA00344"/>
<evidence type="ECO:0000313" key="9">
    <source>
        <dbReference type="EMBL" id="KIG13618.1"/>
    </source>
</evidence>
<dbReference type="Pfam" id="PF01967">
    <property type="entry name" value="MoaC"/>
    <property type="match status" value="1"/>
</dbReference>
<sequence>MAEPRDPGELTHFDRSGAAHMVDVAAKPETPRMARARARVRMAPPTLAKIEAGRLGKGDVLGVARLGGIAAAKQTAMQIPLCHPVRITGIAIEFELDANLPGVIVEASVEVVDRTGPEMEAMMAASGAALTIYDMCKAIDRGMEIVEVALIEKRGGKSGHWTRDEP</sequence>
<dbReference type="SUPFAM" id="SSF55040">
    <property type="entry name" value="Molybdenum cofactor biosynthesis protein C, MoaC"/>
    <property type="match status" value="1"/>
</dbReference>
<evidence type="ECO:0000256" key="6">
    <source>
        <dbReference type="ARBA" id="ARBA00055087"/>
    </source>
</evidence>
<protein>
    <recommendedName>
        <fullName evidence="3 7">Cyclic pyranopterin monophosphate synthase</fullName>
        <ecNumber evidence="3 7">4.6.1.17</ecNumber>
    </recommendedName>
    <alternativeName>
        <fullName evidence="7">Molybdenum cofactor biosynthesis protein C</fullName>
    </alternativeName>
</protein>
<dbReference type="InterPro" id="IPR023045">
    <property type="entry name" value="MoaC"/>
</dbReference>
<comment type="pathway">
    <text evidence="2 7">Cofactor biosynthesis; molybdopterin biosynthesis.</text>
</comment>
<evidence type="ECO:0000256" key="4">
    <source>
        <dbReference type="ARBA" id="ARBA00023150"/>
    </source>
</evidence>
<organism evidence="9 10">
    <name type="scientific">Enhygromyxa salina</name>
    <dbReference type="NCBI Taxonomy" id="215803"/>
    <lineage>
        <taxon>Bacteria</taxon>
        <taxon>Pseudomonadati</taxon>
        <taxon>Myxococcota</taxon>
        <taxon>Polyangia</taxon>
        <taxon>Nannocystales</taxon>
        <taxon>Nannocystaceae</taxon>
        <taxon>Enhygromyxa</taxon>
    </lineage>
</organism>
<feature type="active site" evidence="7">
    <location>
        <position position="134"/>
    </location>
</feature>
<dbReference type="InterPro" id="IPR002820">
    <property type="entry name" value="Mopterin_CF_biosynth-C_dom"/>
</dbReference>
<reference evidence="9 10" key="1">
    <citation type="submission" date="2014-12" db="EMBL/GenBank/DDBJ databases">
        <title>Genome assembly of Enhygromyxa salina DSM 15201.</title>
        <authorList>
            <person name="Sharma G."/>
            <person name="Subramanian S."/>
        </authorList>
    </citation>
    <scope>NUCLEOTIDE SEQUENCE [LARGE SCALE GENOMIC DNA]</scope>
    <source>
        <strain evidence="9 10">DSM 15201</strain>
    </source>
</reference>
<evidence type="ECO:0000313" key="10">
    <source>
        <dbReference type="Proteomes" id="UP000031599"/>
    </source>
</evidence>
<dbReference type="GO" id="GO:0006777">
    <property type="term" value="P:Mo-molybdopterin cofactor biosynthetic process"/>
    <property type="evidence" value="ECO:0007669"/>
    <property type="project" value="UniProtKB-UniRule"/>
</dbReference>
<dbReference type="EMBL" id="JMCC02000090">
    <property type="protein sequence ID" value="KIG13618.1"/>
    <property type="molecule type" value="Genomic_DNA"/>
</dbReference>
<evidence type="ECO:0000256" key="2">
    <source>
        <dbReference type="ARBA" id="ARBA00005046"/>
    </source>
</evidence>
<dbReference type="Gene3D" id="3.30.70.640">
    <property type="entry name" value="Molybdopterin cofactor biosynthesis C (MoaC) domain"/>
    <property type="match status" value="1"/>
</dbReference>
<comment type="similarity">
    <text evidence="7">Belongs to the MoaC family.</text>
</comment>
<keyword evidence="4 7" id="KW-0501">Molybdenum cofactor biosynthesis</keyword>
<name>A0A0C1ZRI5_9BACT</name>
<evidence type="ECO:0000256" key="3">
    <source>
        <dbReference type="ARBA" id="ARBA00012575"/>
    </source>
</evidence>
<evidence type="ECO:0000256" key="7">
    <source>
        <dbReference type="HAMAP-Rule" id="MF_01224"/>
    </source>
</evidence>
<keyword evidence="5 7" id="KW-0456">Lyase</keyword>
<proteinExistence type="inferred from homology"/>
<evidence type="ECO:0000259" key="8">
    <source>
        <dbReference type="Pfam" id="PF01967"/>
    </source>
</evidence>
<dbReference type="HAMAP" id="MF_01224_B">
    <property type="entry name" value="MoaC_B"/>
    <property type="match status" value="1"/>
</dbReference>
<feature type="binding site" evidence="7">
    <location>
        <begin position="119"/>
        <end position="120"/>
    </location>
    <ligand>
        <name>substrate</name>
    </ligand>
</feature>
<dbReference type="InterPro" id="IPR047594">
    <property type="entry name" value="MoaC_bact/euk"/>
</dbReference>
<accession>A0A0C1ZRI5</accession>
<feature type="binding site" evidence="7">
    <location>
        <begin position="81"/>
        <end position="83"/>
    </location>
    <ligand>
        <name>substrate</name>
    </ligand>
</feature>
<dbReference type="EC" id="4.6.1.17" evidence="3 7"/>